<dbReference type="InterPro" id="IPR002053">
    <property type="entry name" value="Glyco_hydro_25"/>
</dbReference>
<name>A0A7K1L4X2_9ACTN</name>
<dbReference type="Pfam" id="PF01183">
    <property type="entry name" value="Glyco_hydro_25"/>
    <property type="match status" value="1"/>
</dbReference>
<dbReference type="EMBL" id="WOFH01000008">
    <property type="protein sequence ID" value="MUN39482.1"/>
    <property type="molecule type" value="Genomic_DNA"/>
</dbReference>
<evidence type="ECO:0000256" key="3">
    <source>
        <dbReference type="ARBA" id="ARBA00023295"/>
    </source>
</evidence>
<dbReference type="GO" id="GO:0003796">
    <property type="term" value="F:lysozyme activity"/>
    <property type="evidence" value="ECO:0007669"/>
    <property type="project" value="InterPro"/>
</dbReference>
<keyword evidence="3" id="KW-0326">Glycosidase</keyword>
<keyword evidence="5" id="KW-1185">Reference proteome</keyword>
<keyword evidence="2" id="KW-0378">Hydrolase</keyword>
<gene>
    <name evidence="4" type="ORF">GNZ18_23200</name>
</gene>
<organism evidence="4 5">
    <name type="scientific">Actinomadura litoris</name>
    <dbReference type="NCBI Taxonomy" id="2678616"/>
    <lineage>
        <taxon>Bacteria</taxon>
        <taxon>Bacillati</taxon>
        <taxon>Actinomycetota</taxon>
        <taxon>Actinomycetes</taxon>
        <taxon>Streptosporangiales</taxon>
        <taxon>Thermomonosporaceae</taxon>
        <taxon>Actinomadura</taxon>
    </lineage>
</organism>
<dbReference type="AlphaFoldDB" id="A0A7K1L4X2"/>
<dbReference type="PROSITE" id="PS51904">
    <property type="entry name" value="GLYCOSYL_HYDROL_F25_2"/>
    <property type="match status" value="1"/>
</dbReference>
<evidence type="ECO:0000256" key="2">
    <source>
        <dbReference type="ARBA" id="ARBA00022801"/>
    </source>
</evidence>
<dbReference type="Gene3D" id="3.20.20.80">
    <property type="entry name" value="Glycosidases"/>
    <property type="match status" value="1"/>
</dbReference>
<comment type="similarity">
    <text evidence="1">Belongs to the glycosyl hydrolase 25 family.</text>
</comment>
<dbReference type="SMART" id="SM00641">
    <property type="entry name" value="Glyco_25"/>
    <property type="match status" value="1"/>
</dbReference>
<dbReference type="RefSeq" id="WP_216651419.1">
    <property type="nucleotide sequence ID" value="NZ_WOFH01000008.1"/>
</dbReference>
<dbReference type="SUPFAM" id="SSF51445">
    <property type="entry name" value="(Trans)glycosidases"/>
    <property type="match status" value="1"/>
</dbReference>
<evidence type="ECO:0000313" key="4">
    <source>
        <dbReference type="EMBL" id="MUN39482.1"/>
    </source>
</evidence>
<sequence>MLHGIDVSSHNPSFEAEGLDFVIVKATEGRSYTNPLRAEQAARARRAGCVVGFYHFLLGRRGLSPARITAQARYFVEHCGAERGDILALDWETDPKGRLATSAQKDKFLQEVSSLRPGHRLVLYVNRDLWTRKSTGDHKADGLWIADYRKAGHPLIHDEWRFHQYTSEPLDKNVADFENQDALKKWASTA</sequence>
<accession>A0A7K1L4X2</accession>
<dbReference type="InterPro" id="IPR017853">
    <property type="entry name" value="GH"/>
</dbReference>
<dbReference type="GO" id="GO:0016052">
    <property type="term" value="P:carbohydrate catabolic process"/>
    <property type="evidence" value="ECO:0007669"/>
    <property type="project" value="TreeGrafter"/>
</dbReference>
<dbReference type="PANTHER" id="PTHR34135:SF2">
    <property type="entry name" value="LYSOZYME"/>
    <property type="match status" value="1"/>
</dbReference>
<protein>
    <submittedName>
        <fullName evidence="4">Muramidase</fullName>
    </submittedName>
</protein>
<dbReference type="Proteomes" id="UP000432015">
    <property type="component" value="Unassembled WGS sequence"/>
</dbReference>
<comment type="caution">
    <text evidence="4">The sequence shown here is derived from an EMBL/GenBank/DDBJ whole genome shotgun (WGS) entry which is preliminary data.</text>
</comment>
<dbReference type="CDD" id="cd00599">
    <property type="entry name" value="GH25_muramidase"/>
    <property type="match status" value="1"/>
</dbReference>
<dbReference type="GO" id="GO:0009253">
    <property type="term" value="P:peptidoglycan catabolic process"/>
    <property type="evidence" value="ECO:0007669"/>
    <property type="project" value="InterPro"/>
</dbReference>
<reference evidence="4 5" key="1">
    <citation type="submission" date="2019-11" db="EMBL/GenBank/DDBJ databases">
        <authorList>
            <person name="Cao P."/>
        </authorList>
    </citation>
    <scope>NUCLEOTIDE SEQUENCE [LARGE SCALE GENOMIC DNA]</scope>
    <source>
        <strain evidence="4 5">NEAU-AAG5</strain>
    </source>
</reference>
<dbReference type="PANTHER" id="PTHR34135">
    <property type="entry name" value="LYSOZYME"/>
    <property type="match status" value="1"/>
</dbReference>
<evidence type="ECO:0000256" key="1">
    <source>
        <dbReference type="ARBA" id="ARBA00010646"/>
    </source>
</evidence>
<dbReference type="InterPro" id="IPR018077">
    <property type="entry name" value="Glyco_hydro_fam25_subgr"/>
</dbReference>
<proteinExistence type="inferred from homology"/>
<evidence type="ECO:0000313" key="5">
    <source>
        <dbReference type="Proteomes" id="UP000432015"/>
    </source>
</evidence>
<dbReference type="GO" id="GO:0016998">
    <property type="term" value="P:cell wall macromolecule catabolic process"/>
    <property type="evidence" value="ECO:0007669"/>
    <property type="project" value="InterPro"/>
</dbReference>